<dbReference type="Pfam" id="PF26371">
    <property type="entry name" value="AftB_C"/>
    <property type="match status" value="1"/>
</dbReference>
<feature type="transmembrane region" description="Helical" evidence="2">
    <location>
        <begin position="297"/>
        <end position="314"/>
    </location>
</feature>
<dbReference type="EMBL" id="JAZEWV010000005">
    <property type="protein sequence ID" value="MEE4542238.1"/>
    <property type="molecule type" value="Genomic_DNA"/>
</dbReference>
<keyword evidence="2" id="KW-0472">Membrane</keyword>
<feature type="transmembrane region" description="Helical" evidence="2">
    <location>
        <begin position="148"/>
        <end position="166"/>
    </location>
</feature>
<evidence type="ECO:0000313" key="5">
    <source>
        <dbReference type="Proteomes" id="UP001344658"/>
    </source>
</evidence>
<feature type="transmembrane region" description="Helical" evidence="2">
    <location>
        <begin position="383"/>
        <end position="406"/>
    </location>
</feature>
<feature type="transmembrane region" description="Helical" evidence="2">
    <location>
        <begin position="351"/>
        <end position="371"/>
    </location>
</feature>
<keyword evidence="5" id="KW-1185">Reference proteome</keyword>
<dbReference type="RefSeq" id="WP_330794143.1">
    <property type="nucleotide sequence ID" value="NZ_JAZEWV010000005.1"/>
</dbReference>
<evidence type="ECO:0000256" key="2">
    <source>
        <dbReference type="SAM" id="Phobius"/>
    </source>
</evidence>
<reference evidence="4 5" key="1">
    <citation type="submission" date="2023-12" db="EMBL/GenBank/DDBJ databases">
        <title>Streptomyces sp. V4-01.</title>
        <authorList>
            <person name="Somphong A."/>
            <person name="Phongsopitanun W."/>
        </authorList>
    </citation>
    <scope>NUCLEOTIDE SEQUENCE [LARGE SCALE GENOMIC DNA]</scope>
    <source>
        <strain evidence="4 5">V4-01</strain>
    </source>
</reference>
<keyword evidence="2" id="KW-0812">Transmembrane</keyword>
<accession>A0ABU7P8V7</accession>
<dbReference type="InterPro" id="IPR058983">
    <property type="entry name" value="AftB_C"/>
</dbReference>
<comment type="caution">
    <text evidence="4">The sequence shown here is derived from an EMBL/GenBank/DDBJ whole genome shotgun (WGS) entry which is preliminary data.</text>
</comment>
<feature type="region of interest" description="Disordered" evidence="1">
    <location>
        <begin position="1"/>
        <end position="36"/>
    </location>
</feature>
<feature type="transmembrane region" description="Helical" evidence="2">
    <location>
        <begin position="206"/>
        <end position="236"/>
    </location>
</feature>
<feature type="transmembrane region" description="Helical" evidence="2">
    <location>
        <begin position="119"/>
        <end position="141"/>
    </location>
</feature>
<evidence type="ECO:0000259" key="3">
    <source>
        <dbReference type="Pfam" id="PF26371"/>
    </source>
</evidence>
<evidence type="ECO:0000313" key="4">
    <source>
        <dbReference type="EMBL" id="MEE4542238.1"/>
    </source>
</evidence>
<feature type="domain" description="Terminal beta-(1-&gt;2)-arabinofuranosyltransferase C-terminal" evidence="3">
    <location>
        <begin position="493"/>
        <end position="595"/>
    </location>
</feature>
<evidence type="ECO:0000256" key="1">
    <source>
        <dbReference type="SAM" id="MobiDB-lite"/>
    </source>
</evidence>
<protein>
    <recommendedName>
        <fullName evidence="3">Terminal beta-(1-&gt;2)-arabinofuranosyltransferase C-terminal domain-containing protein</fullName>
    </recommendedName>
</protein>
<sequence>MTSHELAPAPGARRPPPRATGGTGGSGRTGRTDRLRSALTGRRAREAGIAGVPALIAVAMGWQHRWVGDDGMIYTRTVRQILAGHGPLFNVGERAEASTGTLWQWLVAATTYATGRDPALVAVVLGVLLTGAGYALAVAAARRAVRPLTGAPLLPLGMLVLLAVKADWDYASSGLENGLSTGWIGLSWWCLVAARDAADRPRRVYATAFVLGLGPLVRPDLAVVGAVFLGALWWMLRPGAARSLALLGTAVALPAAYEVFRAGYYGVLVPLPALTKEASDAVWTRGLAYFGNFAGPYRLWLPLLAVAALAACAPRRALRRALRPELLAPPVAGLLSWLYVCRVGGDFMHGRLLLPGLFLLVLPLCAVPLTVPDRARRAARARPAAPVALAAVVALAVWSVACALLWRPPASSGNPYLILDEQTDYQVYTRSSHPDSQEVHALRAKPLRAAVRAALAAGPPVLLLPTPAGGGRFVRLPLAHRFGATVAGSYDLLGYNGIVTPLDGDSVDPLGLAYPLVAHQARAAARTDARAGHEKPIDPAWIVADYTDPGTPVPAGLDAARVRAARAALNCGPLADLQSSVRAPLTPARFWHNLAGAWSRTAFRYPDDPLRAERVLCGR</sequence>
<keyword evidence="2" id="KW-1133">Transmembrane helix</keyword>
<gene>
    <name evidence="4" type="ORF">V2S66_09735</name>
</gene>
<dbReference type="Proteomes" id="UP001344658">
    <property type="component" value="Unassembled WGS sequence"/>
</dbReference>
<proteinExistence type="predicted"/>
<organism evidence="4 5">
    <name type="scientific">Actinacidiphila polyblastidii</name>
    <dbReference type="NCBI Taxonomy" id="3110430"/>
    <lineage>
        <taxon>Bacteria</taxon>
        <taxon>Bacillati</taxon>
        <taxon>Actinomycetota</taxon>
        <taxon>Actinomycetes</taxon>
        <taxon>Kitasatosporales</taxon>
        <taxon>Streptomycetaceae</taxon>
        <taxon>Actinacidiphila</taxon>
    </lineage>
</organism>
<name>A0ABU7P8V7_9ACTN</name>
<feature type="transmembrane region" description="Helical" evidence="2">
    <location>
        <begin position="326"/>
        <end position="345"/>
    </location>
</feature>